<dbReference type="EMBL" id="BJJW01000002">
    <property type="protein sequence ID" value="GDZ83302.1"/>
    <property type="molecule type" value="Genomic_DNA"/>
</dbReference>
<name>A0A5A5TZM8_LEUCI</name>
<comment type="caution">
    <text evidence="3">The sequence shown here is derived from an EMBL/GenBank/DDBJ whole genome shotgun (WGS) entry which is preliminary data.</text>
</comment>
<dbReference type="PANTHER" id="PTHR34473:SF2">
    <property type="entry name" value="UPF0699 TRANSMEMBRANE PROTEIN YDBT"/>
    <property type="match status" value="1"/>
</dbReference>
<dbReference type="RefSeq" id="WP_149333901.1">
    <property type="nucleotide sequence ID" value="NZ_BJJW01000002.1"/>
</dbReference>
<organism evidence="3 4">
    <name type="scientific">Leuconostoc citreum</name>
    <dbReference type="NCBI Taxonomy" id="33964"/>
    <lineage>
        <taxon>Bacteria</taxon>
        <taxon>Bacillati</taxon>
        <taxon>Bacillota</taxon>
        <taxon>Bacilli</taxon>
        <taxon>Lactobacillales</taxon>
        <taxon>Lactobacillaceae</taxon>
        <taxon>Leuconostoc</taxon>
    </lineage>
</organism>
<dbReference type="InterPro" id="IPR005182">
    <property type="entry name" value="YdbS-like_PH"/>
</dbReference>
<keyword evidence="1" id="KW-0812">Transmembrane</keyword>
<accession>A0A5A5TZM8</accession>
<sequence>MISKYAQYLPKRAKIVWVLDDLIGMLVLGLALLILNLCLGTQWPSTIIMVLNVMLIVIIGLVIGHLLLIPYYYRFHRYALDDTAILIYKGFFLRKTEAIPLNRIQNVDTTQGPLLQFFHLKRLVIVTAAHSFSIAAVDEQVAQTLRERLILAARQAREVNNDD</sequence>
<feature type="domain" description="YdbS-like PH" evidence="2">
    <location>
        <begin position="73"/>
        <end position="149"/>
    </location>
</feature>
<dbReference type="AlphaFoldDB" id="A0A5A5TZM8"/>
<dbReference type="PANTHER" id="PTHR34473">
    <property type="entry name" value="UPF0699 TRANSMEMBRANE PROTEIN YDBS"/>
    <property type="match status" value="1"/>
</dbReference>
<evidence type="ECO:0000256" key="1">
    <source>
        <dbReference type="SAM" id="Phobius"/>
    </source>
</evidence>
<dbReference type="Proteomes" id="UP000323274">
    <property type="component" value="Unassembled WGS sequence"/>
</dbReference>
<keyword evidence="1" id="KW-0472">Membrane</keyword>
<reference evidence="3 4" key="1">
    <citation type="submission" date="2019-04" db="EMBL/GenBank/DDBJ databases">
        <title>A pseudo-fructophilic Leuconostoc citreum strain F192-5 isolated from peel of satsuma mandarin: the first report for isolation and characterization of strain-dependent fructophilic-like characteristics.</title>
        <authorList>
            <person name="Maeno S."/>
            <person name="Tanizawa Y."/>
            <person name="Kajikawa A."/>
            <person name="Kanesaki Y."/>
            <person name="Kubota E."/>
            <person name="Arita M."/>
            <person name="Leon D."/>
            <person name="Endo A."/>
        </authorList>
    </citation>
    <scope>NUCLEOTIDE SEQUENCE [LARGE SCALE GENOMIC DNA]</scope>
    <source>
        <strain evidence="3 4">F192-5</strain>
    </source>
</reference>
<proteinExistence type="predicted"/>
<feature type="transmembrane region" description="Helical" evidence="1">
    <location>
        <begin position="47"/>
        <end position="68"/>
    </location>
</feature>
<protein>
    <recommendedName>
        <fullName evidence="2">YdbS-like PH domain-containing protein</fullName>
    </recommendedName>
</protein>
<keyword evidence="1" id="KW-1133">Transmembrane helix</keyword>
<gene>
    <name evidence="3" type="ORF">LCIT_05440</name>
</gene>
<evidence type="ECO:0000313" key="4">
    <source>
        <dbReference type="Proteomes" id="UP000323274"/>
    </source>
</evidence>
<evidence type="ECO:0000313" key="3">
    <source>
        <dbReference type="EMBL" id="GDZ83302.1"/>
    </source>
</evidence>
<evidence type="ECO:0000259" key="2">
    <source>
        <dbReference type="Pfam" id="PF03703"/>
    </source>
</evidence>
<dbReference type="Pfam" id="PF03703">
    <property type="entry name" value="bPH_2"/>
    <property type="match status" value="1"/>
</dbReference>
<feature type="transmembrane region" description="Helical" evidence="1">
    <location>
        <begin position="15"/>
        <end position="35"/>
    </location>
</feature>